<proteinExistence type="predicted"/>
<name>A0A5Q0H3J8_SACSY</name>
<dbReference type="AlphaFoldDB" id="A0A5Q0H3J8"/>
<keyword evidence="2" id="KW-1185">Reference proteome</keyword>
<protein>
    <submittedName>
        <fullName evidence="1">Uncharacterized protein</fullName>
    </submittedName>
</protein>
<organism evidence="1 2">
    <name type="scientific">Saccharothrix syringae</name>
    <name type="common">Nocardiopsis syringae</name>
    <dbReference type="NCBI Taxonomy" id="103733"/>
    <lineage>
        <taxon>Bacteria</taxon>
        <taxon>Bacillati</taxon>
        <taxon>Actinomycetota</taxon>
        <taxon>Actinomycetes</taxon>
        <taxon>Pseudonocardiales</taxon>
        <taxon>Pseudonocardiaceae</taxon>
        <taxon>Saccharothrix</taxon>
    </lineage>
</organism>
<gene>
    <name evidence="1" type="ORF">EKG83_25815</name>
</gene>
<dbReference type="OrthoDB" id="529907at2"/>
<dbReference type="KEGG" id="ssyi:EKG83_25815"/>
<evidence type="ECO:0000313" key="2">
    <source>
        <dbReference type="Proteomes" id="UP000325787"/>
    </source>
</evidence>
<dbReference type="RefSeq" id="WP_033433557.1">
    <property type="nucleotide sequence ID" value="NZ_CP034550.1"/>
</dbReference>
<accession>A0A5Q0H3J8</accession>
<reference evidence="2" key="1">
    <citation type="journal article" date="2021" name="Curr. Microbiol.">
        <title>Complete genome of nocamycin-producing strain Saccharothrix syringae NRRL B-16468 reveals the biosynthetic potential for secondary metabolites.</title>
        <authorList>
            <person name="Mo X."/>
            <person name="Yang S."/>
        </authorList>
    </citation>
    <scope>NUCLEOTIDE SEQUENCE [LARGE SCALE GENOMIC DNA]</scope>
    <source>
        <strain evidence="2">ATCC 51364 / DSM 43886 / JCM 6844 / KCTC 9398 / NBRC 14523 / NRRL B-16468 / INA 2240</strain>
    </source>
</reference>
<dbReference type="EMBL" id="CP034550">
    <property type="protein sequence ID" value="QFZ20380.1"/>
    <property type="molecule type" value="Genomic_DNA"/>
</dbReference>
<sequence>MVDETDRRDRFADVFIVALIEGAVEGDIDRHFGSLRGMELHLATARRLGLIDFTDEEVPTARARDLYQRHGLEHLPEGRAYLYWQGSPIVEAVLAELLPRPTM</sequence>
<dbReference type="Proteomes" id="UP000325787">
    <property type="component" value="Chromosome"/>
</dbReference>
<evidence type="ECO:0000313" key="1">
    <source>
        <dbReference type="EMBL" id="QFZ20380.1"/>
    </source>
</evidence>